<dbReference type="Gene3D" id="1.10.3470.10">
    <property type="entry name" value="ABC transporter involved in vitamin B12 uptake, BtuC"/>
    <property type="match status" value="1"/>
</dbReference>
<dbReference type="Pfam" id="PF01032">
    <property type="entry name" value="FecCD"/>
    <property type="match status" value="1"/>
</dbReference>
<evidence type="ECO:0000256" key="7">
    <source>
        <dbReference type="ARBA" id="ARBA00023136"/>
    </source>
</evidence>
<dbReference type="InterPro" id="IPR037294">
    <property type="entry name" value="ABC_BtuC-like"/>
</dbReference>
<feature type="transmembrane region" description="Helical" evidence="8">
    <location>
        <begin position="120"/>
        <end position="153"/>
    </location>
</feature>
<feature type="transmembrane region" description="Helical" evidence="8">
    <location>
        <begin position="80"/>
        <end position="100"/>
    </location>
</feature>
<dbReference type="AlphaFoldDB" id="A0A2S0KHT1"/>
<keyword evidence="6 8" id="KW-1133">Transmembrane helix</keyword>
<evidence type="ECO:0000256" key="8">
    <source>
        <dbReference type="SAM" id="Phobius"/>
    </source>
</evidence>
<dbReference type="OrthoDB" id="4455417at2"/>
<sequence length="345" mass="34621">MRCEHTAARSRAAVGPLSVRVRPGQLRGVLIGGVVLLLLVVAALVVGRSTSSPADLLAVFTGDASPSVTRSVLGRRLPRALTATAVGACLAISGAVFVSLSRNPLGSPDILGFTSGATTAAVVAIVLFGGGVVVTAVAALVGGLATALLVYVLARRDGASRGPRLVLVGIGVGAIFSAVTSLLVVRADLDTAAAANLWTAGSLVARGWPHVIALTVAMGVLLPALVPLVRQVSLMEMGDETAHGVGIRTEPVRLAAMVLAVTLAAVATAAAGPIAFVAFAAPHLAAGLAPVAGIQLWLSAVVGAVLLNAADLLSQHVDFGMRAPVGSITSVLGGLYLLWLLARRL</sequence>
<feature type="transmembrane region" description="Helical" evidence="8">
    <location>
        <begin position="287"/>
        <end position="307"/>
    </location>
</feature>
<proteinExistence type="inferred from homology"/>
<dbReference type="GO" id="GO:0022857">
    <property type="term" value="F:transmembrane transporter activity"/>
    <property type="evidence" value="ECO:0007669"/>
    <property type="project" value="InterPro"/>
</dbReference>
<evidence type="ECO:0000313" key="9">
    <source>
        <dbReference type="EMBL" id="AVM01234.1"/>
    </source>
</evidence>
<evidence type="ECO:0000256" key="4">
    <source>
        <dbReference type="ARBA" id="ARBA00022475"/>
    </source>
</evidence>
<feature type="transmembrane region" description="Helical" evidence="8">
    <location>
        <begin position="165"/>
        <end position="187"/>
    </location>
</feature>
<comment type="similarity">
    <text evidence="2">Belongs to the binding-protein-dependent transport system permease family. FecCD subfamily.</text>
</comment>
<accession>A0A2S0KHT1</accession>
<evidence type="ECO:0000256" key="2">
    <source>
        <dbReference type="ARBA" id="ARBA00007935"/>
    </source>
</evidence>
<dbReference type="CDD" id="cd06550">
    <property type="entry name" value="TM_ABC_iron-siderophores_like"/>
    <property type="match status" value="1"/>
</dbReference>
<name>A0A2S0KHT1_9ACTN</name>
<keyword evidence="5 8" id="KW-0812">Transmembrane</keyword>
<dbReference type="PANTHER" id="PTHR30472:SF24">
    <property type="entry name" value="FERRIC ENTEROBACTIN TRANSPORT SYSTEM PERMEASE PROTEIN FEPG"/>
    <property type="match status" value="1"/>
</dbReference>
<keyword evidence="7 8" id="KW-0472">Membrane</keyword>
<dbReference type="GO" id="GO:0005886">
    <property type="term" value="C:plasma membrane"/>
    <property type="evidence" value="ECO:0007669"/>
    <property type="project" value="UniProtKB-SubCell"/>
</dbReference>
<dbReference type="GO" id="GO:0033214">
    <property type="term" value="P:siderophore-iron import into cell"/>
    <property type="evidence" value="ECO:0007669"/>
    <property type="project" value="TreeGrafter"/>
</dbReference>
<organism evidence="9 10">
    <name type="scientific">Gordonia iterans</name>
    <dbReference type="NCBI Taxonomy" id="1004901"/>
    <lineage>
        <taxon>Bacteria</taxon>
        <taxon>Bacillati</taxon>
        <taxon>Actinomycetota</taxon>
        <taxon>Actinomycetes</taxon>
        <taxon>Mycobacteriales</taxon>
        <taxon>Gordoniaceae</taxon>
        <taxon>Gordonia</taxon>
    </lineage>
</organism>
<evidence type="ECO:0000313" key="10">
    <source>
        <dbReference type="Proteomes" id="UP000239814"/>
    </source>
</evidence>
<dbReference type="Proteomes" id="UP000239814">
    <property type="component" value="Chromosome"/>
</dbReference>
<evidence type="ECO:0000256" key="5">
    <source>
        <dbReference type="ARBA" id="ARBA00022692"/>
    </source>
</evidence>
<protein>
    <submittedName>
        <fullName evidence="9">Fe(3+)-siderophore ABC transporter permease</fullName>
    </submittedName>
</protein>
<keyword evidence="3" id="KW-0813">Transport</keyword>
<dbReference type="KEGG" id="git:C6V83_14230"/>
<feature type="transmembrane region" description="Helical" evidence="8">
    <location>
        <begin position="26"/>
        <end position="46"/>
    </location>
</feature>
<evidence type="ECO:0000256" key="1">
    <source>
        <dbReference type="ARBA" id="ARBA00004651"/>
    </source>
</evidence>
<dbReference type="EMBL" id="CP027433">
    <property type="protein sequence ID" value="AVM01234.1"/>
    <property type="molecule type" value="Genomic_DNA"/>
</dbReference>
<dbReference type="SUPFAM" id="SSF81345">
    <property type="entry name" value="ABC transporter involved in vitamin B12 uptake, BtuC"/>
    <property type="match status" value="1"/>
</dbReference>
<evidence type="ECO:0000256" key="6">
    <source>
        <dbReference type="ARBA" id="ARBA00022989"/>
    </source>
</evidence>
<evidence type="ECO:0000256" key="3">
    <source>
        <dbReference type="ARBA" id="ARBA00022448"/>
    </source>
</evidence>
<dbReference type="InterPro" id="IPR000522">
    <property type="entry name" value="ABC_transptr_permease_BtuC"/>
</dbReference>
<feature type="transmembrane region" description="Helical" evidence="8">
    <location>
        <begin position="254"/>
        <end position="281"/>
    </location>
</feature>
<dbReference type="PANTHER" id="PTHR30472">
    <property type="entry name" value="FERRIC ENTEROBACTIN TRANSPORT SYSTEM PERMEASE PROTEIN"/>
    <property type="match status" value="1"/>
</dbReference>
<gene>
    <name evidence="9" type="ORF">C6V83_14230</name>
</gene>
<comment type="subcellular location">
    <subcellularLocation>
        <location evidence="1">Cell membrane</location>
        <topology evidence="1">Multi-pass membrane protein</topology>
    </subcellularLocation>
</comment>
<feature type="transmembrane region" description="Helical" evidence="8">
    <location>
        <begin position="207"/>
        <end position="229"/>
    </location>
</feature>
<reference evidence="9 10" key="1">
    <citation type="submission" date="2018-03" db="EMBL/GenBank/DDBJ databases">
        <title>Characteristics and genome of n-alkane degrading marine bacteria Gordonia iterans isolated from crude oil contaminated in Tae-an, South Korea.</title>
        <authorList>
            <person name="Lee S.-S."/>
            <person name="Kim H."/>
        </authorList>
    </citation>
    <scope>NUCLEOTIDE SEQUENCE [LARGE SCALE GENOMIC DNA]</scope>
    <source>
        <strain evidence="9 10">Co17</strain>
    </source>
</reference>
<keyword evidence="10" id="KW-1185">Reference proteome</keyword>
<keyword evidence="4" id="KW-1003">Cell membrane</keyword>
<feature type="transmembrane region" description="Helical" evidence="8">
    <location>
        <begin position="319"/>
        <end position="342"/>
    </location>
</feature>